<dbReference type="Proteomes" id="UP001057134">
    <property type="component" value="Chromosome"/>
</dbReference>
<evidence type="ECO:0000256" key="1">
    <source>
        <dbReference type="ARBA" id="ARBA00022729"/>
    </source>
</evidence>
<keyword evidence="1" id="KW-0732">Signal</keyword>
<proteinExistence type="predicted"/>
<gene>
    <name evidence="2" type="ORF">SK3146_03762</name>
</gene>
<dbReference type="EMBL" id="CP027059">
    <property type="protein sequence ID" value="UQZ84507.1"/>
    <property type="molecule type" value="Genomic_DNA"/>
</dbReference>
<evidence type="ECO:0000313" key="3">
    <source>
        <dbReference type="Proteomes" id="UP001057134"/>
    </source>
</evidence>
<evidence type="ECO:0000313" key="2">
    <source>
        <dbReference type="EMBL" id="UQZ84507.1"/>
    </source>
</evidence>
<dbReference type="InterPro" id="IPR037873">
    <property type="entry name" value="BamE-like"/>
</dbReference>
<reference evidence="2" key="1">
    <citation type="submission" date="2018-02" db="EMBL/GenBank/DDBJ databases">
        <authorList>
            <person name="Kim S.-K."/>
            <person name="Jung H.-I."/>
            <person name="Lee S.-W."/>
        </authorList>
    </citation>
    <scope>NUCLEOTIDE SEQUENCE</scope>
    <source>
        <strain evidence="2">SK3146</strain>
    </source>
</reference>
<sequence length="114" mass="11515">MKSQLAIMVCAIAVSLTGCGDKPAATSEPAAVTKSGEAVTITKAKFEAVENGMTYEKVVQVVGGPGELMSEAGKKGDAMHTVVYSYKGEGSAGANAIFTFQGGKLAAKAQAGLQ</sequence>
<organism evidence="2 3">
    <name type="scientific">Paenibacillus konkukensis</name>
    <dbReference type="NCBI Taxonomy" id="2020716"/>
    <lineage>
        <taxon>Bacteria</taxon>
        <taxon>Bacillati</taxon>
        <taxon>Bacillota</taxon>
        <taxon>Bacilli</taxon>
        <taxon>Bacillales</taxon>
        <taxon>Paenibacillaceae</taxon>
        <taxon>Paenibacillus</taxon>
    </lineage>
</organism>
<protein>
    <recommendedName>
        <fullName evidence="4">Beta-lactamase inhibitor (BLIP)</fullName>
    </recommendedName>
</protein>
<dbReference type="InterPro" id="IPR024418">
    <property type="entry name" value="DUF3862"/>
</dbReference>
<dbReference type="Gene3D" id="3.30.1450.10">
    <property type="match status" value="1"/>
</dbReference>
<name>A0ABY4RPX3_9BACL</name>
<dbReference type="PROSITE" id="PS51257">
    <property type="entry name" value="PROKAR_LIPOPROTEIN"/>
    <property type="match status" value="1"/>
</dbReference>
<dbReference type="Pfam" id="PF12978">
    <property type="entry name" value="DUF3862"/>
    <property type="match status" value="1"/>
</dbReference>
<evidence type="ECO:0008006" key="4">
    <source>
        <dbReference type="Google" id="ProtNLM"/>
    </source>
</evidence>
<reference evidence="2" key="2">
    <citation type="journal article" date="2021" name="J Anim Sci Technol">
        <title>Complete genome sequence of Paenibacillus konkukensis sp. nov. SK3146 as a potential probiotic strain.</title>
        <authorList>
            <person name="Jung H.I."/>
            <person name="Park S."/>
            <person name="Niu K.M."/>
            <person name="Lee S.W."/>
            <person name="Kothari D."/>
            <person name="Yi K.J."/>
            <person name="Kim S.K."/>
        </authorList>
    </citation>
    <scope>NUCLEOTIDE SEQUENCE</scope>
    <source>
        <strain evidence="2">SK3146</strain>
    </source>
</reference>
<accession>A0ABY4RPX3</accession>
<keyword evidence="3" id="KW-1185">Reference proteome</keyword>